<organism evidence="5 6">
    <name type="scientific">Candidatus Tokpelaia hoelldobleri</name>
    <dbReference type="NCBI Taxonomy" id="1902579"/>
    <lineage>
        <taxon>Bacteria</taxon>
        <taxon>Pseudomonadati</taxon>
        <taxon>Pseudomonadota</taxon>
        <taxon>Alphaproteobacteria</taxon>
        <taxon>Hyphomicrobiales</taxon>
        <taxon>Candidatus Tokpelaia</taxon>
    </lineage>
</organism>
<keyword evidence="1" id="KW-0678">Repressor</keyword>
<dbReference type="Pfam" id="PF07378">
    <property type="entry name" value="FlbT"/>
    <property type="match status" value="1"/>
</dbReference>
<dbReference type="NCBIfam" id="NF001995">
    <property type="entry name" value="PRK00794.1-1"/>
    <property type="match status" value="1"/>
</dbReference>
<dbReference type="EMBL" id="CP017315">
    <property type="protein sequence ID" value="AQS40968.1"/>
    <property type="molecule type" value="Genomic_DNA"/>
</dbReference>
<feature type="region of interest" description="Disordered" evidence="4">
    <location>
        <begin position="133"/>
        <end position="155"/>
    </location>
</feature>
<keyword evidence="5" id="KW-0966">Cell projection</keyword>
<proteinExistence type="predicted"/>
<protein>
    <submittedName>
        <fullName evidence="5">Flagellar biosynthesis repressor FlbT</fullName>
    </submittedName>
</protein>
<evidence type="ECO:0000256" key="4">
    <source>
        <dbReference type="SAM" id="MobiDB-lite"/>
    </source>
</evidence>
<keyword evidence="5" id="KW-0282">Flagellum</keyword>
<accession>A0A1U9JSX4</accession>
<keyword evidence="3" id="KW-0694">RNA-binding</keyword>
<dbReference type="GO" id="GO:0048027">
    <property type="term" value="F:mRNA 5'-UTR binding"/>
    <property type="evidence" value="ECO:0007669"/>
    <property type="project" value="InterPro"/>
</dbReference>
<dbReference type="STRING" id="1902579.BHV28_02460"/>
<dbReference type="GO" id="GO:0044781">
    <property type="term" value="P:bacterial-type flagellum organization"/>
    <property type="evidence" value="ECO:0007669"/>
    <property type="project" value="UniProtKB-KW"/>
</dbReference>
<evidence type="ECO:0000256" key="1">
    <source>
        <dbReference type="ARBA" id="ARBA00022491"/>
    </source>
</evidence>
<keyword evidence="2" id="KW-1005">Bacterial flagellum biogenesis</keyword>
<keyword evidence="6" id="KW-1185">Reference proteome</keyword>
<sequence length="155" mass="17747">MKKKSIRLTLRPHEKLFLNGAVIQVERRSTIELLNDATFLLETHVLQADETDTPLKQLYFAAQIMLIDPVNAAQARGLVLETLENLLRRVNDKTLLSGLYDCVDMMKDNRIFDMLKIIRGLYPREAEILGKPLPVKKRPVEKNEEKSGHDDNIPA</sequence>
<dbReference type="InterPro" id="IPR009967">
    <property type="entry name" value="Flagellum_FlbT"/>
</dbReference>
<evidence type="ECO:0000313" key="5">
    <source>
        <dbReference type="EMBL" id="AQS40968.1"/>
    </source>
</evidence>
<reference evidence="5 6" key="1">
    <citation type="journal article" date="2010" name="Science">
        <title>Genomic comparison of the ants Camponotus floridanus and Harpegnathos saltator.</title>
        <authorList>
            <person name="Bonasio R."/>
            <person name="Zhang G."/>
            <person name="Ye C."/>
            <person name="Mutti N.S."/>
            <person name="Fang X."/>
            <person name="Qin N."/>
            <person name="Donahue G."/>
            <person name="Yang P."/>
            <person name="Li Q."/>
            <person name="Li C."/>
            <person name="Zhang P."/>
            <person name="Huang Z."/>
            <person name="Berger S.L."/>
            <person name="Reinberg D."/>
            <person name="Wang J."/>
            <person name="Liebig J."/>
        </authorList>
    </citation>
    <scope>NUCLEOTIDE SEQUENCE [LARGE SCALE GENOMIC DNA]</scope>
    <source>
        <strain evidence="5 6">Hsal</strain>
    </source>
</reference>
<dbReference type="Proteomes" id="UP000188912">
    <property type="component" value="Chromosome"/>
</dbReference>
<gene>
    <name evidence="5" type="primary">flbT</name>
    <name evidence="5" type="ORF">BHV28_02460</name>
</gene>
<name>A0A1U9JSX4_9HYPH</name>
<evidence type="ECO:0000256" key="3">
    <source>
        <dbReference type="ARBA" id="ARBA00022884"/>
    </source>
</evidence>
<evidence type="ECO:0000313" key="6">
    <source>
        <dbReference type="Proteomes" id="UP000188912"/>
    </source>
</evidence>
<dbReference type="KEGG" id="thd:BHV28_02460"/>
<feature type="compositionally biased region" description="Basic and acidic residues" evidence="4">
    <location>
        <begin position="138"/>
        <end position="155"/>
    </location>
</feature>
<dbReference type="GO" id="GO:0006402">
    <property type="term" value="P:mRNA catabolic process"/>
    <property type="evidence" value="ECO:0007669"/>
    <property type="project" value="InterPro"/>
</dbReference>
<evidence type="ECO:0000256" key="2">
    <source>
        <dbReference type="ARBA" id="ARBA00022795"/>
    </source>
</evidence>
<dbReference type="GO" id="GO:1902209">
    <property type="term" value="P:negative regulation of bacterial-type flagellum assembly"/>
    <property type="evidence" value="ECO:0007669"/>
    <property type="project" value="InterPro"/>
</dbReference>
<dbReference type="AlphaFoldDB" id="A0A1U9JSX4"/>
<reference evidence="5 6" key="2">
    <citation type="journal article" date="2016" name="Sci. Rep.">
        <title>The genome of Rhizobiales bacteria in predatory ants reveals urease gene functions but no genes for nitrogen fixation.</title>
        <authorList>
            <person name="Neuvonen M.M."/>
            <person name="Tamarit D."/>
            <person name="Naslund K."/>
            <person name="Liebig J."/>
            <person name="Feldhaar H."/>
            <person name="Moran N.A."/>
            <person name="Guy L."/>
            <person name="Andersson S.G."/>
        </authorList>
    </citation>
    <scope>NUCLEOTIDE SEQUENCE [LARGE SCALE GENOMIC DNA]</scope>
    <source>
        <strain evidence="5 6">Hsal</strain>
    </source>
</reference>
<dbReference type="PIRSF" id="PIRSF009533">
    <property type="entry name" value="FlbT"/>
    <property type="match status" value="1"/>
</dbReference>
<keyword evidence="5" id="KW-0969">Cilium</keyword>